<dbReference type="OrthoDB" id="5954366at2759"/>
<dbReference type="InterPro" id="IPR032675">
    <property type="entry name" value="LRR_dom_sf"/>
</dbReference>
<reference evidence="2" key="1">
    <citation type="submission" date="2025-08" db="UniProtKB">
        <authorList>
            <consortium name="RefSeq"/>
        </authorList>
    </citation>
    <scope>IDENTIFICATION</scope>
    <source>
        <strain evidence="2">Airmid</strain>
    </source>
</reference>
<dbReference type="InterPro" id="IPR026906">
    <property type="entry name" value="LRR_5"/>
</dbReference>
<dbReference type="GO" id="GO:0005886">
    <property type="term" value="C:plasma membrane"/>
    <property type="evidence" value="ECO:0007669"/>
    <property type="project" value="TreeGrafter"/>
</dbReference>
<dbReference type="PANTHER" id="PTHR24369">
    <property type="entry name" value="ANTIGEN BSP, PUTATIVE-RELATED"/>
    <property type="match status" value="1"/>
</dbReference>
<sequence length="651" mass="75906">MMITFHRIHQRIVEMFELQLMLLFLIDTGPIDRTAASYDLDDSTISLSWPSPFFSDTAAKSLTDNRRYLKYHNLYNGRDHHHLHRQQIIGRSVSSITNDSTVIITSPPKSNQMFAASSDSNIINKTVTDEHFLPLADSFVNVRPQQHIGCPPTELVRPCKCLEHHNDLFFRTLLRCNGSDFKYERRFENILLRLSKRLGNRHSKYFDWLHLTNMDAVRKITKHFFADIRFRHLIIEDAPQLKHLHPASFKLVTNSLKYFYAYNTGLEPYRTQPMKAPLGLMRNLTEVHIASRKNICPPKEIIFPCECNVRKDQLMPFGIDRQLLQIRCINQRGIVYNVTNIFNRLQKLVAMKALNESSSSKKHHPRWYFDEVILRNVTELALNSFGDVAISELHIEQASRLRYISRHAFPANSTMQKLRISGANFANDRLPETFEAINSLKYLRSLFVWSCTVEYIPEMAFAQNQFYLKEIVLYGNNIKAIGSFAFVNLPNLEDLRIDGNNIILVDKYAFATNYTSFHPLRLTMVANNLNENSFAFMAMNGAQRPVHLSFAEIGGCYWNMKYLDEQIFAPFLDKSTNRVYLEPECEFRCNDCRMKWLIEIPKHAQKRITLLAESNYRNIYNVTNEGYVPCENGANLYDNLNHWINEWNNCP</sequence>
<dbReference type="OMA" id="YLEPECE"/>
<protein>
    <submittedName>
        <fullName evidence="2">Uncharacterized protein LOC113791079</fullName>
    </submittedName>
</protein>
<dbReference type="PANTHER" id="PTHR24369:SF210">
    <property type="entry name" value="CHAOPTIN-RELATED"/>
    <property type="match status" value="1"/>
</dbReference>
<evidence type="ECO:0000313" key="2">
    <source>
        <dbReference type="RefSeq" id="XP_027196609.1"/>
    </source>
</evidence>
<dbReference type="Pfam" id="PF13306">
    <property type="entry name" value="LRR_5"/>
    <property type="match status" value="1"/>
</dbReference>
<accession>A0A6P6XXG1</accession>
<evidence type="ECO:0000313" key="1">
    <source>
        <dbReference type="Proteomes" id="UP000515146"/>
    </source>
</evidence>
<dbReference type="InParanoid" id="A0A6P6XXG1"/>
<dbReference type="InterPro" id="IPR050541">
    <property type="entry name" value="LRR_TM_domain-containing"/>
</dbReference>
<dbReference type="SUPFAM" id="SSF52058">
    <property type="entry name" value="L domain-like"/>
    <property type="match status" value="1"/>
</dbReference>
<proteinExistence type="predicted"/>
<dbReference type="Proteomes" id="UP000515146">
    <property type="component" value="Unplaced"/>
</dbReference>
<organism evidence="1 2">
    <name type="scientific">Dermatophagoides pteronyssinus</name>
    <name type="common">European house dust mite</name>
    <dbReference type="NCBI Taxonomy" id="6956"/>
    <lineage>
        <taxon>Eukaryota</taxon>
        <taxon>Metazoa</taxon>
        <taxon>Ecdysozoa</taxon>
        <taxon>Arthropoda</taxon>
        <taxon>Chelicerata</taxon>
        <taxon>Arachnida</taxon>
        <taxon>Acari</taxon>
        <taxon>Acariformes</taxon>
        <taxon>Sarcoptiformes</taxon>
        <taxon>Astigmata</taxon>
        <taxon>Psoroptidia</taxon>
        <taxon>Analgoidea</taxon>
        <taxon>Pyroglyphidae</taxon>
        <taxon>Dermatophagoidinae</taxon>
        <taxon>Dermatophagoides</taxon>
    </lineage>
</organism>
<dbReference type="Gene3D" id="3.80.10.10">
    <property type="entry name" value="Ribonuclease Inhibitor"/>
    <property type="match status" value="1"/>
</dbReference>
<dbReference type="RefSeq" id="XP_027196609.1">
    <property type="nucleotide sequence ID" value="XM_027340808.1"/>
</dbReference>
<name>A0A6P6XXG1_DERPT</name>
<gene>
    <name evidence="2" type="primary">LOC113791079</name>
</gene>
<keyword evidence="1" id="KW-1185">Reference proteome</keyword>
<dbReference type="KEGG" id="dpte:113791079"/>
<dbReference type="AlphaFoldDB" id="A0A6P6XXG1"/>